<dbReference type="Proteomes" id="UP000052237">
    <property type="component" value="Unassembled WGS sequence"/>
</dbReference>
<keyword evidence="3" id="KW-1185">Reference proteome</keyword>
<dbReference type="AlphaFoldDB" id="A0A0S4SZ39"/>
<sequence>MIYIIYLFCGCMGLFFISGALMSMYGVIDMVPRFMAIYSKMLNLKIDLGFGHIAF</sequence>
<dbReference type="RefSeq" id="WP_155589539.1">
    <property type="nucleotide sequence ID" value="NZ_FAVB01000015.1"/>
</dbReference>
<accession>A0A0S4SZ39</accession>
<evidence type="ECO:0000313" key="2">
    <source>
        <dbReference type="EMBL" id="CUU90989.1"/>
    </source>
</evidence>
<proteinExistence type="predicted"/>
<keyword evidence="1" id="KW-0472">Membrane</keyword>
<reference evidence="2 3" key="1">
    <citation type="submission" date="2015-11" db="EMBL/GenBank/DDBJ databases">
        <authorList>
            <consortium name="Pathogen Informatics"/>
        </authorList>
    </citation>
    <scope>NUCLEOTIDE SEQUENCE [LARGE SCALE GENOMIC DNA]</scope>
    <source>
        <strain evidence="2 3">006A-0059</strain>
    </source>
</reference>
<evidence type="ECO:0000313" key="3">
    <source>
        <dbReference type="Proteomes" id="UP000052237"/>
    </source>
</evidence>
<protein>
    <submittedName>
        <fullName evidence="2">Uncharacterized protein</fullName>
    </submittedName>
</protein>
<comment type="caution">
    <text evidence="2">The sequence shown here is derived from an EMBL/GenBank/DDBJ whole genome shotgun (WGS) entry which is preliminary data.</text>
</comment>
<keyword evidence="1" id="KW-1133">Transmembrane helix</keyword>
<organism evidence="2 3">
    <name type="scientific">Campylobacter hyointestinalis subsp. hyointestinalis</name>
    <dbReference type="NCBI Taxonomy" id="91352"/>
    <lineage>
        <taxon>Bacteria</taxon>
        <taxon>Pseudomonadati</taxon>
        <taxon>Campylobacterota</taxon>
        <taxon>Epsilonproteobacteria</taxon>
        <taxon>Campylobacterales</taxon>
        <taxon>Campylobacteraceae</taxon>
        <taxon>Campylobacter</taxon>
    </lineage>
</organism>
<gene>
    <name evidence="2" type="ORF">ERS686654_02206</name>
</gene>
<name>A0A0S4SZ39_CAMHY</name>
<dbReference type="EMBL" id="FAVB01000015">
    <property type="protein sequence ID" value="CUU90989.1"/>
    <property type="molecule type" value="Genomic_DNA"/>
</dbReference>
<feature type="transmembrane region" description="Helical" evidence="1">
    <location>
        <begin position="5"/>
        <end position="28"/>
    </location>
</feature>
<evidence type="ECO:0000256" key="1">
    <source>
        <dbReference type="SAM" id="Phobius"/>
    </source>
</evidence>
<keyword evidence="1" id="KW-0812">Transmembrane</keyword>